<dbReference type="EMBL" id="FOFN01000003">
    <property type="protein sequence ID" value="SEQ71810.1"/>
    <property type="molecule type" value="Genomic_DNA"/>
</dbReference>
<gene>
    <name evidence="2" type="ORF">SAMN05421824_2123</name>
</gene>
<dbReference type="OrthoDB" id="1448832at2"/>
<protein>
    <submittedName>
        <fullName evidence="2">Uncharacterized protein</fullName>
    </submittedName>
</protein>
<keyword evidence="3" id="KW-1185">Reference proteome</keyword>
<evidence type="ECO:0000313" key="2">
    <source>
        <dbReference type="EMBL" id="SEQ71810.1"/>
    </source>
</evidence>
<reference evidence="2 3" key="1">
    <citation type="submission" date="2016-10" db="EMBL/GenBank/DDBJ databases">
        <authorList>
            <person name="de Groot N.N."/>
        </authorList>
    </citation>
    <scope>NUCLEOTIDE SEQUENCE [LARGE SCALE GENOMIC DNA]</scope>
    <source>
        <strain evidence="2 3">DSM 21035</strain>
    </source>
</reference>
<organism evidence="2 3">
    <name type="scientific">Hyunsoonleella jejuensis</name>
    <dbReference type="NCBI Taxonomy" id="419940"/>
    <lineage>
        <taxon>Bacteria</taxon>
        <taxon>Pseudomonadati</taxon>
        <taxon>Bacteroidota</taxon>
        <taxon>Flavobacteriia</taxon>
        <taxon>Flavobacteriales</taxon>
        <taxon>Flavobacteriaceae</taxon>
    </lineage>
</organism>
<evidence type="ECO:0000313" key="3">
    <source>
        <dbReference type="Proteomes" id="UP000198999"/>
    </source>
</evidence>
<dbReference type="Proteomes" id="UP000198999">
    <property type="component" value="Unassembled WGS sequence"/>
</dbReference>
<sequence>MKRRIKYLSLGLLLFFACTKPIDFNQVENLVLEPVVESSLIFYTASASDFFVGGSEQSTAEDFAEIDVFNNSFVQNNLIKVDFVFNVENSINREYSLTVSFLDGNEQILETFNVNTEASPNNLVIATQHIETFEGASLQRIKEARALVFRLTMQPGTPINQSTPGEISVKSKGILSLNIN</sequence>
<dbReference type="RefSeq" id="WP_143064767.1">
    <property type="nucleotide sequence ID" value="NZ_FOFN01000003.1"/>
</dbReference>
<evidence type="ECO:0000256" key="1">
    <source>
        <dbReference type="SAM" id="SignalP"/>
    </source>
</evidence>
<keyword evidence="1" id="KW-0732">Signal</keyword>
<proteinExistence type="predicted"/>
<name>A0A1H9IB80_9FLAO</name>
<dbReference type="STRING" id="419940.SAMN05421824_2123"/>
<accession>A0A1H9IB80</accession>
<dbReference type="PROSITE" id="PS51257">
    <property type="entry name" value="PROKAR_LIPOPROTEIN"/>
    <property type="match status" value="1"/>
</dbReference>
<feature type="chain" id="PRO_5011440447" evidence="1">
    <location>
        <begin position="20"/>
        <end position="180"/>
    </location>
</feature>
<feature type="signal peptide" evidence="1">
    <location>
        <begin position="1"/>
        <end position="19"/>
    </location>
</feature>
<dbReference type="AlphaFoldDB" id="A0A1H9IB80"/>